<evidence type="ECO:0000313" key="1">
    <source>
        <dbReference type="EMBL" id="MBX54126.1"/>
    </source>
</evidence>
<sequence>MRNRVKVVIIKSASPHPSFTHLHPFVSIHGCNISPFPWEKVNLKMNAIFH</sequence>
<protein>
    <submittedName>
        <fullName evidence="1">Uncharacterized protein</fullName>
    </submittedName>
</protein>
<organism evidence="1">
    <name type="scientific">Rhizophora mucronata</name>
    <name type="common">Asiatic mangrove</name>
    <dbReference type="NCBI Taxonomy" id="61149"/>
    <lineage>
        <taxon>Eukaryota</taxon>
        <taxon>Viridiplantae</taxon>
        <taxon>Streptophyta</taxon>
        <taxon>Embryophyta</taxon>
        <taxon>Tracheophyta</taxon>
        <taxon>Spermatophyta</taxon>
        <taxon>Magnoliopsida</taxon>
        <taxon>eudicotyledons</taxon>
        <taxon>Gunneridae</taxon>
        <taxon>Pentapetalae</taxon>
        <taxon>rosids</taxon>
        <taxon>fabids</taxon>
        <taxon>Malpighiales</taxon>
        <taxon>Rhizophoraceae</taxon>
        <taxon>Rhizophora</taxon>
    </lineage>
</organism>
<proteinExistence type="predicted"/>
<dbReference type="EMBL" id="GGEC01073642">
    <property type="protein sequence ID" value="MBX54126.1"/>
    <property type="molecule type" value="Transcribed_RNA"/>
</dbReference>
<dbReference type="AlphaFoldDB" id="A0A2P2PHC1"/>
<name>A0A2P2PHC1_RHIMU</name>
<accession>A0A2P2PHC1</accession>
<reference evidence="1" key="1">
    <citation type="submission" date="2018-02" db="EMBL/GenBank/DDBJ databases">
        <title>Rhizophora mucronata_Transcriptome.</title>
        <authorList>
            <person name="Meera S.P."/>
            <person name="Sreeshan A."/>
            <person name="Augustine A."/>
        </authorList>
    </citation>
    <scope>NUCLEOTIDE SEQUENCE</scope>
    <source>
        <tissue evidence="1">Leaf</tissue>
    </source>
</reference>